<feature type="region of interest" description="Disordered" evidence="2">
    <location>
        <begin position="44"/>
        <end position="95"/>
    </location>
</feature>
<dbReference type="Proteomes" id="UP000076722">
    <property type="component" value="Unassembled WGS sequence"/>
</dbReference>
<keyword evidence="3" id="KW-1133">Transmembrane helix</keyword>
<keyword evidence="3" id="KW-0472">Membrane</keyword>
<proteinExistence type="predicted"/>
<reference evidence="4 5" key="1">
    <citation type="journal article" date="2016" name="Mol. Biol. Evol.">
        <title>Comparative Genomics of Early-Diverging Mushroom-Forming Fungi Provides Insights into the Origins of Lignocellulose Decay Capabilities.</title>
        <authorList>
            <person name="Nagy L.G."/>
            <person name="Riley R."/>
            <person name="Tritt A."/>
            <person name="Adam C."/>
            <person name="Daum C."/>
            <person name="Floudas D."/>
            <person name="Sun H."/>
            <person name="Yadav J.S."/>
            <person name="Pangilinan J."/>
            <person name="Larsson K.H."/>
            <person name="Matsuura K."/>
            <person name="Barry K."/>
            <person name="Labutti K."/>
            <person name="Kuo R."/>
            <person name="Ohm R.A."/>
            <person name="Bhattacharya S.S."/>
            <person name="Shirouzu T."/>
            <person name="Yoshinaga Y."/>
            <person name="Martin F.M."/>
            <person name="Grigoriev I.V."/>
            <person name="Hibbett D.S."/>
        </authorList>
    </citation>
    <scope>NUCLEOTIDE SEQUENCE [LARGE SCALE GENOMIC DNA]</scope>
    <source>
        <strain evidence="4 5">HHB9708</strain>
    </source>
</reference>
<evidence type="ECO:0000313" key="5">
    <source>
        <dbReference type="Proteomes" id="UP000076722"/>
    </source>
</evidence>
<keyword evidence="3" id="KW-0812">Transmembrane</keyword>
<keyword evidence="5" id="KW-1185">Reference proteome</keyword>
<evidence type="ECO:0000256" key="3">
    <source>
        <dbReference type="SAM" id="Phobius"/>
    </source>
</evidence>
<feature type="transmembrane region" description="Helical" evidence="3">
    <location>
        <begin position="20"/>
        <end position="38"/>
    </location>
</feature>
<dbReference type="EMBL" id="KV419404">
    <property type="protein sequence ID" value="KZS94587.1"/>
    <property type="molecule type" value="Genomic_DNA"/>
</dbReference>
<evidence type="ECO:0008006" key="6">
    <source>
        <dbReference type="Google" id="ProtNLM"/>
    </source>
</evidence>
<sequence length="149" mass="17927">MYTPHYHHPAAYPHFLRRRSPRFLWFFIGAGVATWWHHSKQRDSMGYRGRREPRPLADREEPRHFDEVRDADVHDRQIDGRRRSDPSPWRDHSETWREFGSQATDTLADISESAIDSAFSTLEALKAKMAEHRAQRERMEKEQRDRRFV</sequence>
<evidence type="ECO:0000256" key="1">
    <source>
        <dbReference type="SAM" id="Coils"/>
    </source>
</evidence>
<evidence type="ECO:0000313" key="4">
    <source>
        <dbReference type="EMBL" id="KZS94587.1"/>
    </source>
</evidence>
<protein>
    <recommendedName>
        <fullName evidence="6">Transmembrane protein</fullName>
    </recommendedName>
</protein>
<keyword evidence="1" id="KW-0175">Coiled coil</keyword>
<dbReference type="AlphaFoldDB" id="A0A164VYK8"/>
<name>A0A164VYK8_9AGAM</name>
<gene>
    <name evidence="4" type="ORF">SISNIDRAFT_484799</name>
</gene>
<organism evidence="4 5">
    <name type="scientific">Sistotremastrum niveocremeum HHB9708</name>
    <dbReference type="NCBI Taxonomy" id="1314777"/>
    <lineage>
        <taxon>Eukaryota</taxon>
        <taxon>Fungi</taxon>
        <taxon>Dikarya</taxon>
        <taxon>Basidiomycota</taxon>
        <taxon>Agaricomycotina</taxon>
        <taxon>Agaricomycetes</taxon>
        <taxon>Sistotremastrales</taxon>
        <taxon>Sistotremastraceae</taxon>
        <taxon>Sertulicium</taxon>
        <taxon>Sertulicium niveocremeum</taxon>
    </lineage>
</organism>
<feature type="coiled-coil region" evidence="1">
    <location>
        <begin position="115"/>
        <end position="145"/>
    </location>
</feature>
<dbReference type="OrthoDB" id="2960209at2759"/>
<evidence type="ECO:0000256" key="2">
    <source>
        <dbReference type="SAM" id="MobiDB-lite"/>
    </source>
</evidence>
<accession>A0A164VYK8</accession>